<dbReference type="EMBL" id="JAMAST010000023">
    <property type="protein sequence ID" value="MCL1632810.1"/>
    <property type="molecule type" value="Genomic_DNA"/>
</dbReference>
<keyword evidence="6" id="KW-1185">Reference proteome</keyword>
<evidence type="ECO:0000256" key="1">
    <source>
        <dbReference type="ARBA" id="ARBA00022448"/>
    </source>
</evidence>
<dbReference type="Gene3D" id="3.40.50.300">
    <property type="entry name" value="P-loop containing nucleotide triphosphate hydrolases"/>
    <property type="match status" value="1"/>
</dbReference>
<proteinExistence type="predicted"/>
<sequence>MTAVLEVDHLTKKFHDFYLDHIHFSLEKGCITGFIGTNGSGKTTTIKSILGLIHKDDGKIRIFGEDAERNERSIKDRIGFVMDEGYFYENLTLQEMKRVIASAYTRWDEKSFLSYINRFQLNLQQKIAKLSKGMRMKFAVALALSHHADLLIMDEPTSGLDPLVRSELMQILIEFVSEENKSAFFSTHITSDLERIADMLILIDDGKILFEKEKDELLESHVRVKGDNNWINEETRPLFLSLNQSHFGFDGVTNQKNAVLRAIPGAVLERTSIEDVMLAYVGGEKIAD</sequence>
<dbReference type="PROSITE" id="PS00211">
    <property type="entry name" value="ABC_TRANSPORTER_1"/>
    <property type="match status" value="1"/>
</dbReference>
<evidence type="ECO:0000313" key="6">
    <source>
        <dbReference type="Proteomes" id="UP001203004"/>
    </source>
</evidence>
<reference evidence="5 6" key="1">
    <citation type="submission" date="2022-05" db="EMBL/GenBank/DDBJ databases">
        <title>Sporolactobacillus sp nov CPB3-1, isolated from tree bark (Mangifera indica L.).</title>
        <authorList>
            <person name="Phuengjayaem S."/>
            <person name="Tanasupawat S."/>
        </authorList>
    </citation>
    <scope>NUCLEOTIDE SEQUENCE [LARGE SCALE GENOMIC DNA]</scope>
    <source>
        <strain evidence="5 6">CPB3-1</strain>
    </source>
</reference>
<organism evidence="5 6">
    <name type="scientific">Sporolactobacillus mangiferae</name>
    <dbReference type="NCBI Taxonomy" id="2940498"/>
    <lineage>
        <taxon>Bacteria</taxon>
        <taxon>Bacillati</taxon>
        <taxon>Bacillota</taxon>
        <taxon>Bacilli</taxon>
        <taxon>Bacillales</taxon>
        <taxon>Sporolactobacillaceae</taxon>
        <taxon>Sporolactobacillus</taxon>
    </lineage>
</organism>
<feature type="domain" description="ABC transporter" evidence="4">
    <location>
        <begin position="5"/>
        <end position="230"/>
    </location>
</feature>
<dbReference type="InterPro" id="IPR003593">
    <property type="entry name" value="AAA+_ATPase"/>
</dbReference>
<evidence type="ECO:0000256" key="3">
    <source>
        <dbReference type="ARBA" id="ARBA00022840"/>
    </source>
</evidence>
<keyword evidence="3 5" id="KW-0067">ATP-binding</keyword>
<dbReference type="PANTHER" id="PTHR42939:SF3">
    <property type="entry name" value="ABC TRANSPORTER ATP-BINDING COMPONENT"/>
    <property type="match status" value="1"/>
</dbReference>
<evidence type="ECO:0000259" key="4">
    <source>
        <dbReference type="PROSITE" id="PS50893"/>
    </source>
</evidence>
<dbReference type="CDD" id="cd03230">
    <property type="entry name" value="ABC_DR_subfamily_A"/>
    <property type="match status" value="1"/>
</dbReference>
<dbReference type="GO" id="GO:0005524">
    <property type="term" value="F:ATP binding"/>
    <property type="evidence" value="ECO:0007669"/>
    <property type="project" value="UniProtKB-KW"/>
</dbReference>
<dbReference type="InterPro" id="IPR051782">
    <property type="entry name" value="ABC_Transporter_VariousFunc"/>
</dbReference>
<keyword evidence="1" id="KW-0813">Transport</keyword>
<dbReference type="SUPFAM" id="SSF52540">
    <property type="entry name" value="P-loop containing nucleoside triphosphate hydrolases"/>
    <property type="match status" value="1"/>
</dbReference>
<dbReference type="SMART" id="SM00382">
    <property type="entry name" value="AAA"/>
    <property type="match status" value="1"/>
</dbReference>
<dbReference type="InterPro" id="IPR017871">
    <property type="entry name" value="ABC_transporter-like_CS"/>
</dbReference>
<dbReference type="PANTHER" id="PTHR42939">
    <property type="entry name" value="ABC TRANSPORTER ATP-BINDING PROTEIN ALBC-RELATED"/>
    <property type="match status" value="1"/>
</dbReference>
<dbReference type="Pfam" id="PF00005">
    <property type="entry name" value="ABC_tran"/>
    <property type="match status" value="1"/>
</dbReference>
<name>A0ABT0MD54_9BACL</name>
<dbReference type="InterPro" id="IPR003439">
    <property type="entry name" value="ABC_transporter-like_ATP-bd"/>
</dbReference>
<keyword evidence="2" id="KW-0547">Nucleotide-binding</keyword>
<protein>
    <submittedName>
        <fullName evidence="5">ABC transporter ATP-binding protein</fullName>
    </submittedName>
</protein>
<dbReference type="Proteomes" id="UP001203004">
    <property type="component" value="Unassembled WGS sequence"/>
</dbReference>
<gene>
    <name evidence="5" type="ORF">M3N64_12860</name>
</gene>
<dbReference type="PROSITE" id="PS50893">
    <property type="entry name" value="ABC_TRANSPORTER_2"/>
    <property type="match status" value="1"/>
</dbReference>
<evidence type="ECO:0000313" key="5">
    <source>
        <dbReference type="EMBL" id="MCL1632810.1"/>
    </source>
</evidence>
<accession>A0ABT0MD54</accession>
<dbReference type="RefSeq" id="WP_249103361.1">
    <property type="nucleotide sequence ID" value="NZ_JAMAST010000023.1"/>
</dbReference>
<evidence type="ECO:0000256" key="2">
    <source>
        <dbReference type="ARBA" id="ARBA00022741"/>
    </source>
</evidence>
<dbReference type="InterPro" id="IPR027417">
    <property type="entry name" value="P-loop_NTPase"/>
</dbReference>
<comment type="caution">
    <text evidence="5">The sequence shown here is derived from an EMBL/GenBank/DDBJ whole genome shotgun (WGS) entry which is preliminary data.</text>
</comment>